<keyword evidence="1" id="KW-0472">Membrane</keyword>
<organism evidence="2 4">
    <name type="scientific">Acinonyx jubatus</name>
    <name type="common">Cheetah</name>
    <dbReference type="NCBI Taxonomy" id="32536"/>
    <lineage>
        <taxon>Eukaryota</taxon>
        <taxon>Metazoa</taxon>
        <taxon>Chordata</taxon>
        <taxon>Craniata</taxon>
        <taxon>Vertebrata</taxon>
        <taxon>Euteleostomi</taxon>
        <taxon>Mammalia</taxon>
        <taxon>Eutheria</taxon>
        <taxon>Laurasiatheria</taxon>
        <taxon>Carnivora</taxon>
        <taxon>Feliformia</taxon>
        <taxon>Felidae</taxon>
        <taxon>Felinae</taxon>
        <taxon>Acinonyx</taxon>
    </lineage>
</organism>
<gene>
    <name evidence="3 4 5" type="primary">LOC128310998</name>
</gene>
<evidence type="ECO:0000313" key="3">
    <source>
        <dbReference type="RefSeq" id="XP_053055513.1"/>
    </source>
</evidence>
<keyword evidence="1" id="KW-1133">Transmembrane helix</keyword>
<name>A0ABM3N7U8_ACIJB</name>
<keyword evidence="2" id="KW-1185">Reference proteome</keyword>
<evidence type="ECO:0000313" key="5">
    <source>
        <dbReference type="RefSeq" id="XP_053055515.1"/>
    </source>
</evidence>
<dbReference type="RefSeq" id="XP_053055513.1">
    <property type="nucleotide sequence ID" value="XM_053199538.1"/>
</dbReference>
<proteinExistence type="predicted"/>
<evidence type="ECO:0000313" key="2">
    <source>
        <dbReference type="Proteomes" id="UP001652583"/>
    </source>
</evidence>
<feature type="transmembrane region" description="Helical" evidence="1">
    <location>
        <begin position="61"/>
        <end position="79"/>
    </location>
</feature>
<evidence type="ECO:0000256" key="1">
    <source>
        <dbReference type="SAM" id="Phobius"/>
    </source>
</evidence>
<accession>A0ABM3N7U8</accession>
<dbReference type="RefSeq" id="XP_053055515.1">
    <property type="nucleotide sequence ID" value="XM_053199540.1"/>
</dbReference>
<dbReference type="RefSeq" id="XP_053055514.1">
    <property type="nucleotide sequence ID" value="XM_053199539.1"/>
</dbReference>
<reference evidence="3 4" key="1">
    <citation type="submission" date="2025-05" db="UniProtKB">
        <authorList>
            <consortium name="RefSeq"/>
        </authorList>
    </citation>
    <scope>IDENTIFICATION</scope>
    <source>
        <tissue evidence="3 4">Blood</tissue>
    </source>
</reference>
<dbReference type="Proteomes" id="UP001652583">
    <property type="component" value="Chromosome B4"/>
</dbReference>
<keyword evidence="1" id="KW-0812">Transmembrane</keyword>
<sequence>MPDKFCSRCRGGLTTRRHDQGLTTLCLEGHWATGTLFAGSPSPALLRSIRWGLVHCPWDRALLLVLCLCLCVCLPLTWVRETSSGMFHPVLPTGQEPLWGAANKRVGPRISAKWRVETVLRAAALGTGCGSRLHRSHEQPSKLPVWAGTGSSCAPRAPWRTCLGCGRPPFGACWLYWGAGCSSPGQRPEITWGGGGHCSDGGGGIQPLAPSVCGSGAGDWIQVQALSGGGDSSWAGSSASWPHPRPPFVGGASDKLLSAQPSCPGAAGSGASGGRLWVGSGCPSHLLPGPWWPLSFCCWLTGPPAAVREPDSVTAPNPQHWPEAATLTSWWSPQRPPGLPGTMVSWRCVPSRPRGGTAGPPGGLALSWTRRLGGVRAFLLPAHVFSHGESPGHLPWSHVTRRLEGCGSYKWGLLCRLHRGR</sequence>
<dbReference type="GeneID" id="128310998"/>
<protein>
    <submittedName>
        <fullName evidence="3 4">Uncharacterized protein LOC128310998 isoform X1</fullName>
    </submittedName>
</protein>
<evidence type="ECO:0000313" key="4">
    <source>
        <dbReference type="RefSeq" id="XP_053055514.1"/>
    </source>
</evidence>